<evidence type="ECO:0000313" key="3">
    <source>
        <dbReference type="Proteomes" id="UP001482620"/>
    </source>
</evidence>
<gene>
    <name evidence="2" type="ORF">ILYODFUR_017908</name>
</gene>
<sequence>MGAGQGTPWAGRQSNNNNSNNKLKILFGNTSDEHNQAMIMMPPGKFFHPASKLFSFLSSSPLKPQIELPIRFFIKSGCQWVITKKAKYLVIHWYLGMRWEGCGGTLR</sequence>
<evidence type="ECO:0000313" key="2">
    <source>
        <dbReference type="EMBL" id="MEQ2236951.1"/>
    </source>
</evidence>
<feature type="region of interest" description="Disordered" evidence="1">
    <location>
        <begin position="1"/>
        <end position="24"/>
    </location>
</feature>
<proteinExistence type="predicted"/>
<accession>A0ABV0TWS1</accession>
<keyword evidence="3" id="KW-1185">Reference proteome</keyword>
<reference evidence="2 3" key="1">
    <citation type="submission" date="2021-06" db="EMBL/GenBank/DDBJ databases">
        <authorList>
            <person name="Palmer J.M."/>
        </authorList>
    </citation>
    <scope>NUCLEOTIDE SEQUENCE [LARGE SCALE GENOMIC DNA]</scope>
    <source>
        <strain evidence="3">if_2019</strain>
        <tissue evidence="2">Muscle</tissue>
    </source>
</reference>
<dbReference type="Proteomes" id="UP001482620">
    <property type="component" value="Unassembled WGS sequence"/>
</dbReference>
<dbReference type="EMBL" id="JAHRIQ010048053">
    <property type="protein sequence ID" value="MEQ2236951.1"/>
    <property type="molecule type" value="Genomic_DNA"/>
</dbReference>
<name>A0ABV0TWS1_9TELE</name>
<protein>
    <submittedName>
        <fullName evidence="2">Uncharacterized protein</fullName>
    </submittedName>
</protein>
<comment type="caution">
    <text evidence="2">The sequence shown here is derived from an EMBL/GenBank/DDBJ whole genome shotgun (WGS) entry which is preliminary data.</text>
</comment>
<evidence type="ECO:0000256" key="1">
    <source>
        <dbReference type="SAM" id="MobiDB-lite"/>
    </source>
</evidence>
<organism evidence="2 3">
    <name type="scientific">Ilyodon furcidens</name>
    <name type="common">goldbreast splitfin</name>
    <dbReference type="NCBI Taxonomy" id="33524"/>
    <lineage>
        <taxon>Eukaryota</taxon>
        <taxon>Metazoa</taxon>
        <taxon>Chordata</taxon>
        <taxon>Craniata</taxon>
        <taxon>Vertebrata</taxon>
        <taxon>Euteleostomi</taxon>
        <taxon>Actinopterygii</taxon>
        <taxon>Neopterygii</taxon>
        <taxon>Teleostei</taxon>
        <taxon>Neoteleostei</taxon>
        <taxon>Acanthomorphata</taxon>
        <taxon>Ovalentaria</taxon>
        <taxon>Atherinomorphae</taxon>
        <taxon>Cyprinodontiformes</taxon>
        <taxon>Goodeidae</taxon>
        <taxon>Ilyodon</taxon>
    </lineage>
</organism>